<dbReference type="Gene3D" id="1.10.238.10">
    <property type="entry name" value="EF-hand"/>
    <property type="match status" value="1"/>
</dbReference>
<accession>A0A329SGF3</accession>
<evidence type="ECO:0000313" key="9">
    <source>
        <dbReference type="EMBL" id="RAW35805.1"/>
    </source>
</evidence>
<keyword evidence="2" id="KW-0677">Repeat</keyword>
<dbReference type="PANTHER" id="PTHR23050">
    <property type="entry name" value="CALCIUM BINDING PROTEIN"/>
    <property type="match status" value="1"/>
</dbReference>
<feature type="signal peptide" evidence="6">
    <location>
        <begin position="1"/>
        <end position="21"/>
    </location>
</feature>
<dbReference type="EMBL" id="MJFZ01000158">
    <property type="protein sequence ID" value="RAW35805.1"/>
    <property type="molecule type" value="Genomic_DNA"/>
</dbReference>
<comment type="caution">
    <text evidence="9">The sequence shown here is derived from an EMBL/GenBank/DDBJ whole genome shotgun (WGS) entry which is preliminary data.</text>
</comment>
<feature type="region of interest" description="Disordered" evidence="5">
    <location>
        <begin position="240"/>
        <end position="264"/>
    </location>
</feature>
<dbReference type="FunFam" id="1.10.238.10:FF:000178">
    <property type="entry name" value="Calmodulin-2 A"/>
    <property type="match status" value="1"/>
</dbReference>
<evidence type="ECO:0000259" key="7">
    <source>
        <dbReference type="PROSITE" id="PS50222"/>
    </source>
</evidence>
<feature type="region of interest" description="Disordered" evidence="5">
    <location>
        <begin position="449"/>
        <end position="474"/>
    </location>
</feature>
<feature type="chain" id="PRO_5039985870" description="EF-hand domain-containing protein" evidence="6">
    <location>
        <begin position="22"/>
        <end position="767"/>
    </location>
</feature>
<dbReference type="CDD" id="cd00051">
    <property type="entry name" value="EFh"/>
    <property type="match status" value="1"/>
</dbReference>
<dbReference type="OrthoDB" id="26525at2759"/>
<evidence type="ECO:0000313" key="8">
    <source>
        <dbReference type="EMBL" id="KAG2910255.1"/>
    </source>
</evidence>
<evidence type="ECO:0000256" key="2">
    <source>
        <dbReference type="ARBA" id="ARBA00022737"/>
    </source>
</evidence>
<evidence type="ECO:0000256" key="6">
    <source>
        <dbReference type="SAM" id="SignalP"/>
    </source>
</evidence>
<evidence type="ECO:0000256" key="1">
    <source>
        <dbReference type="ARBA" id="ARBA00005253"/>
    </source>
</evidence>
<dbReference type="InterPro" id="IPR018247">
    <property type="entry name" value="EF_Hand_1_Ca_BS"/>
</dbReference>
<dbReference type="VEuPathDB" id="FungiDB:PC110_g7932"/>
<evidence type="ECO:0000256" key="5">
    <source>
        <dbReference type="SAM" id="MobiDB-lite"/>
    </source>
</evidence>
<dbReference type="EMBL" id="RCMK01000846">
    <property type="protein sequence ID" value="KAG2910255.1"/>
    <property type="molecule type" value="Genomic_DNA"/>
</dbReference>
<evidence type="ECO:0000313" key="10">
    <source>
        <dbReference type="Proteomes" id="UP000251314"/>
    </source>
</evidence>
<name>A0A329SGF3_9STRA</name>
<dbReference type="Proteomes" id="UP000251314">
    <property type="component" value="Unassembled WGS sequence"/>
</dbReference>
<feature type="coiled-coil region" evidence="4">
    <location>
        <begin position="270"/>
        <end position="297"/>
    </location>
</feature>
<dbReference type="InterPro" id="IPR002048">
    <property type="entry name" value="EF_hand_dom"/>
</dbReference>
<dbReference type="InterPro" id="IPR011992">
    <property type="entry name" value="EF-hand-dom_pair"/>
</dbReference>
<protein>
    <recommendedName>
        <fullName evidence="7">EF-hand domain-containing protein</fullName>
    </recommendedName>
</protein>
<sequence>MVRVGVWRSLALLVLCHSCQSQRSGASISIIERHVEPTTFVTAAARSDSEPIWLVLSMLLDVQPVLLKVDVTRHVPAQIQSYCREHGVDTTRCAGAIQEALDEVVNFQRFCKKPTAESALPGFIVTKNVLRESEESASASWLQNDPEDVAIDFCGFVQAKAAVEQTDKCVETLGKALRLSVDWMLALTPCEQRAEAGDEVAASDSETHSVADRLATVEEMIAALQSSTDVTPSVMQEESMEENLGAGFSEEIRESEEADTVVSEENNVAVQEATEIADNLEEYLDQQEEESESAGSNTAEVNEADGQDIAGTTELEDNSLNNSEKPGSEAKEELQETIVAEFTKNLEKQDGVAESEATAADNGSYTPLQDKKLSRLGEDLGSQKSWKVGAALVLALSILYLAVDLLLYCVHYVTGHLGAPKQLASVALHDILLLLGGGSRSTLKLTYQGSDDLKKPSSRRSKVTSEGEFNQPNREVKRVEKITHDGSVKSQVAPHHPSPSFTCVAVMLSITNDSIALPHDALTQPHLSFLQDSNEALKIIQHKYEQELAAAQRIQDAWKVTQRKIVFKQEWETSFNAAAEKSDSNTPIFERVQHVSKIPARAPRTEPVATRKEIVMSHALTSEELIEFREIFNLVDRDRGGSITKVELGELMDTLGIDTSPEEIDLMINEIDQDKNGEIDFEEFVAVMSRKVNATYTSEQVKTAFKAFEGNASAPGFIKADKLLIALTTYGADRISPDQAQELISQLEPDQHGNINYVEYVNMMMSE</sequence>
<feature type="region of interest" description="Disordered" evidence="5">
    <location>
        <begin position="312"/>
        <end position="333"/>
    </location>
</feature>
<dbReference type="Proteomes" id="UP000736787">
    <property type="component" value="Unassembled WGS sequence"/>
</dbReference>
<dbReference type="PROSITE" id="PS50222">
    <property type="entry name" value="EF_HAND_2"/>
    <property type="match status" value="2"/>
</dbReference>
<feature type="domain" description="EF-hand" evidence="7">
    <location>
        <begin position="623"/>
        <end position="658"/>
    </location>
</feature>
<organism evidence="9 10">
    <name type="scientific">Phytophthora cactorum</name>
    <dbReference type="NCBI Taxonomy" id="29920"/>
    <lineage>
        <taxon>Eukaryota</taxon>
        <taxon>Sar</taxon>
        <taxon>Stramenopiles</taxon>
        <taxon>Oomycota</taxon>
        <taxon>Peronosporomycetes</taxon>
        <taxon>Peronosporales</taxon>
        <taxon>Peronosporaceae</taxon>
        <taxon>Phytophthora</taxon>
    </lineage>
</organism>
<dbReference type="GO" id="GO:0043226">
    <property type="term" value="C:organelle"/>
    <property type="evidence" value="ECO:0007669"/>
    <property type="project" value="UniProtKB-ARBA"/>
</dbReference>
<keyword evidence="4" id="KW-0175">Coiled coil</keyword>
<evidence type="ECO:0000256" key="4">
    <source>
        <dbReference type="SAM" id="Coils"/>
    </source>
</evidence>
<keyword evidence="6" id="KW-0732">Signal</keyword>
<reference evidence="8" key="2">
    <citation type="submission" date="2018-10" db="EMBL/GenBank/DDBJ databases">
        <title>Effector identification in a new, highly contiguous assembly of the strawberry crown rot pathogen Phytophthora cactorum.</title>
        <authorList>
            <person name="Armitage A.D."/>
            <person name="Nellist C.F."/>
            <person name="Bates H."/>
            <person name="Vickerstaff R.J."/>
            <person name="Harrison R.J."/>
        </authorList>
    </citation>
    <scope>NUCLEOTIDE SEQUENCE</scope>
    <source>
        <strain evidence="8">4040</strain>
    </source>
</reference>
<dbReference type="InterPro" id="IPR050145">
    <property type="entry name" value="Centrin_CML-like"/>
</dbReference>
<gene>
    <name evidence="9" type="ORF">PC110_g7932</name>
    <name evidence="8" type="ORF">PC117_g19454</name>
</gene>
<dbReference type="SUPFAM" id="SSF47473">
    <property type="entry name" value="EF-hand"/>
    <property type="match status" value="1"/>
</dbReference>
<dbReference type="PROSITE" id="PS00018">
    <property type="entry name" value="EF_HAND_1"/>
    <property type="match status" value="2"/>
</dbReference>
<dbReference type="Pfam" id="PF13499">
    <property type="entry name" value="EF-hand_7"/>
    <property type="match status" value="1"/>
</dbReference>
<evidence type="ECO:0000256" key="3">
    <source>
        <dbReference type="ARBA" id="ARBA00022837"/>
    </source>
</evidence>
<comment type="similarity">
    <text evidence="1">Belongs to the centrin family.</text>
</comment>
<dbReference type="SMART" id="SM00054">
    <property type="entry name" value="EFh"/>
    <property type="match status" value="3"/>
</dbReference>
<feature type="domain" description="EF-hand" evidence="7">
    <location>
        <begin position="659"/>
        <end position="694"/>
    </location>
</feature>
<dbReference type="AlphaFoldDB" id="A0A329SGF3"/>
<keyword evidence="3" id="KW-0106">Calcium</keyword>
<dbReference type="GO" id="GO:0005509">
    <property type="term" value="F:calcium ion binding"/>
    <property type="evidence" value="ECO:0007669"/>
    <property type="project" value="InterPro"/>
</dbReference>
<proteinExistence type="inferred from homology"/>
<keyword evidence="10" id="KW-1185">Reference proteome</keyword>
<reference evidence="9 10" key="1">
    <citation type="submission" date="2018-01" db="EMBL/GenBank/DDBJ databases">
        <title>Draft genome of the strawberry crown rot pathogen Phytophthora cactorum.</title>
        <authorList>
            <person name="Armitage A.D."/>
            <person name="Lysoe E."/>
            <person name="Nellist C.F."/>
            <person name="Harrison R.J."/>
            <person name="Brurberg M.B."/>
        </authorList>
    </citation>
    <scope>NUCLEOTIDE SEQUENCE [LARGE SCALE GENOMIC DNA]</scope>
    <source>
        <strain evidence="9 10">10300</strain>
    </source>
</reference>
<dbReference type="STRING" id="29920.A0A329SGF3"/>